<organism evidence="2 3">
    <name type="scientific">Gordonibacter urolithinfaciens</name>
    <dbReference type="NCBI Taxonomy" id="1335613"/>
    <lineage>
        <taxon>Bacteria</taxon>
        <taxon>Bacillati</taxon>
        <taxon>Actinomycetota</taxon>
        <taxon>Coriobacteriia</taxon>
        <taxon>Eggerthellales</taxon>
        <taxon>Eggerthellaceae</taxon>
        <taxon>Gordonibacter</taxon>
    </lineage>
</organism>
<protein>
    <recommendedName>
        <fullName evidence="5">DZANK-type domain-containing protein</fullName>
    </recommendedName>
</protein>
<dbReference type="RefSeq" id="WP_087191908.1">
    <property type="nucleotide sequence ID" value="NZ_BAABZN010000001.1"/>
</dbReference>
<name>A0A1Y4FS40_9ACTN</name>
<reference evidence="2" key="2">
    <citation type="journal article" date="2019" name="Int. J. Syst. Evol. Microbiol.">
        <title>Gordonibacter faecihominis is a later heterotypic synonym of Gordonibacter urolithinfaciens.</title>
        <authorList>
            <person name="Danylec N."/>
            <person name="Stoll D.A."/>
            <person name="Huch M."/>
        </authorList>
    </citation>
    <scope>NUCLEOTIDE SEQUENCE</scope>
    <source>
        <strain evidence="2">DSM 27213</strain>
    </source>
</reference>
<dbReference type="GeneID" id="97354867"/>
<evidence type="ECO:0000313" key="2">
    <source>
        <dbReference type="EMBL" id="ROT89361.1"/>
    </source>
</evidence>
<gene>
    <name evidence="2" type="ORF">DMP12_09120</name>
    <name evidence="1" type="ORF">GKG38_10400</name>
</gene>
<dbReference type="Proteomes" id="UP000462865">
    <property type="component" value="Unassembled WGS sequence"/>
</dbReference>
<accession>A0A1Y4FS40</accession>
<reference evidence="2" key="3">
    <citation type="journal article" date="2019" name="Microbiol. Resour. Announc.">
        <title>Draft Genome Sequences of Type Strains of Gordonibacter faecihominis, Paraeggerthella hongkongensis, Parvibacter caecicola,Slackia equolifaciens, Slackia faecicanis, and Slackia isoflavoniconvertens.</title>
        <authorList>
            <person name="Danylec N."/>
            <person name="Stoll D.A."/>
            <person name="Dotsch A."/>
            <person name="Huch M."/>
        </authorList>
    </citation>
    <scope>NUCLEOTIDE SEQUENCE</scope>
    <source>
        <strain evidence="2">DSM 27213</strain>
    </source>
</reference>
<dbReference type="EMBL" id="QIBW01000010">
    <property type="protein sequence ID" value="ROT89361.1"/>
    <property type="molecule type" value="Genomic_DNA"/>
</dbReference>
<evidence type="ECO:0000313" key="4">
    <source>
        <dbReference type="Proteomes" id="UP000462865"/>
    </source>
</evidence>
<proteinExistence type="predicted"/>
<dbReference type="AlphaFoldDB" id="A0A1Y4FS40"/>
<dbReference type="EMBL" id="WKZA01000050">
    <property type="protein sequence ID" value="MSA95456.1"/>
    <property type="molecule type" value="Genomic_DNA"/>
</dbReference>
<evidence type="ECO:0000313" key="3">
    <source>
        <dbReference type="Proteomes" id="UP000285258"/>
    </source>
</evidence>
<reference evidence="3" key="1">
    <citation type="submission" date="2018-05" db="EMBL/GenBank/DDBJ databases">
        <title>Genome Sequencing of selected type strains of the family Eggerthellaceae.</title>
        <authorList>
            <person name="Danylec N."/>
            <person name="Stoll D.A."/>
            <person name="Doetsch A."/>
            <person name="Huch M."/>
        </authorList>
    </citation>
    <scope>NUCLEOTIDE SEQUENCE [LARGE SCALE GENOMIC DNA]</scope>
    <source>
        <strain evidence="3">DSM 27213</strain>
    </source>
</reference>
<evidence type="ECO:0008006" key="5">
    <source>
        <dbReference type="Google" id="ProtNLM"/>
    </source>
</evidence>
<reference evidence="1 4" key="4">
    <citation type="journal article" date="2019" name="Nat. Med.">
        <title>A library of human gut bacterial isolates paired with longitudinal multiomics data enables mechanistic microbiome research.</title>
        <authorList>
            <person name="Poyet M."/>
            <person name="Groussin M."/>
            <person name="Gibbons S.M."/>
            <person name="Avila-Pacheco J."/>
            <person name="Jiang X."/>
            <person name="Kearney S.M."/>
            <person name="Perrotta A.R."/>
            <person name="Berdy B."/>
            <person name="Zhao S."/>
            <person name="Lieberman T.D."/>
            <person name="Swanson P.K."/>
            <person name="Smith M."/>
            <person name="Roesemann S."/>
            <person name="Alexander J.E."/>
            <person name="Rich S.A."/>
            <person name="Livny J."/>
            <person name="Vlamakis H."/>
            <person name="Clish C."/>
            <person name="Bullock K."/>
            <person name="Deik A."/>
            <person name="Scott J."/>
            <person name="Pierce K.A."/>
            <person name="Xavier R.J."/>
            <person name="Alm E.J."/>
        </authorList>
    </citation>
    <scope>NUCLEOTIDE SEQUENCE [LARGE SCALE GENOMIC DNA]</scope>
    <source>
        <strain evidence="1 4">BIOML-A1</strain>
    </source>
</reference>
<dbReference type="Proteomes" id="UP000285258">
    <property type="component" value="Unassembled WGS sequence"/>
</dbReference>
<comment type="caution">
    <text evidence="2">The sequence shown here is derived from an EMBL/GenBank/DDBJ whole genome shotgun (WGS) entry which is preliminary data.</text>
</comment>
<evidence type="ECO:0000313" key="1">
    <source>
        <dbReference type="EMBL" id="MSA95456.1"/>
    </source>
</evidence>
<sequence>MPNCRTCSPWCRRCHKKADYKFPVECPECGWYNPYERDTCKKCGAPVAHDEEKAVTHLNAEVKKACFFCSPFERPLCNECVETGRTKICPECGSYVLGTRTACKKCGHVF</sequence>